<dbReference type="InterPro" id="IPR015421">
    <property type="entry name" value="PyrdxlP-dep_Trfase_major"/>
</dbReference>
<dbReference type="Proteomes" id="UP000070107">
    <property type="component" value="Unassembled WGS sequence"/>
</dbReference>
<dbReference type="InterPro" id="IPR015424">
    <property type="entry name" value="PyrdxlP-dep_Trfase"/>
</dbReference>
<evidence type="ECO:0000313" key="3">
    <source>
        <dbReference type="Proteomes" id="UP000070107"/>
    </source>
</evidence>
<name>A0A135HP75_9HYPH</name>
<dbReference type="InterPro" id="IPR000653">
    <property type="entry name" value="DegT/StrS_aminotransferase"/>
</dbReference>
<accession>A0A135HP75</accession>
<comment type="caution">
    <text evidence="2">The sequence shown here is derived from an EMBL/GenBank/DDBJ whole genome shotgun (WGS) entry which is preliminary data.</text>
</comment>
<sequence length="359" mass="39207">MDPKPRLAFVEDKTFSMMALAAALEPAIAANHHTNFGPVSLALENRLSSLNGIGQTRATCCTSNGTVALHAVMTCFVNQIGKRLRWAVSDFGFMTNFIGPLTGHTLVECREDGFISIDNLRRLDPSSYDAVLATNVFGLHENFDAVFDFCQINGKALMIDNAAGFRALAPYHENVAAYERLLWAETISLHHTKPWGMGEGGAVFLPASLLTTCRAAINFGVGDGQYLDQLDTCTNGKMSEMAAAQITLRVQDHETWSPAYREQAERIFELGRDAGLVPLIDSLPRRAVPGQIAFRSQRPVPLAEVQALPIPVLKYYRPGPTSNVIARRLYDHVVNVPSHGQMVDVPDRVLVAALASLCG</sequence>
<dbReference type="AlphaFoldDB" id="A0A135HP75"/>
<comment type="similarity">
    <text evidence="1">Belongs to the DegT/DnrJ/EryC1 family.</text>
</comment>
<dbReference type="STRING" id="1494590.ATN84_20140"/>
<protein>
    <recommendedName>
        <fullName evidence="4">DegT/DnrJ/EryC1/StrS aminotransferase</fullName>
    </recommendedName>
</protein>
<dbReference type="SUPFAM" id="SSF53383">
    <property type="entry name" value="PLP-dependent transferases"/>
    <property type="match status" value="1"/>
</dbReference>
<gene>
    <name evidence="2" type="ORF">ATN84_20140</name>
</gene>
<dbReference type="EMBL" id="LNTU01000039">
    <property type="protein sequence ID" value="KXF75004.1"/>
    <property type="molecule type" value="Genomic_DNA"/>
</dbReference>
<evidence type="ECO:0008006" key="4">
    <source>
        <dbReference type="Google" id="ProtNLM"/>
    </source>
</evidence>
<proteinExistence type="inferred from homology"/>
<dbReference type="Pfam" id="PF01041">
    <property type="entry name" value="DegT_DnrJ_EryC1"/>
    <property type="match status" value="1"/>
</dbReference>
<keyword evidence="3" id="KW-1185">Reference proteome</keyword>
<reference evidence="2 3" key="1">
    <citation type="submission" date="2015-11" db="EMBL/GenBank/DDBJ databases">
        <title>Draft genome sequence of Paramesorhizobium deserti A-3-E, a strain highly resistant to diverse beta-lactam antibiotics.</title>
        <authorList>
            <person name="Lv R."/>
            <person name="Yang X."/>
            <person name="Fang N."/>
            <person name="Guo J."/>
            <person name="Luo X."/>
            <person name="Peng F."/>
            <person name="Yang R."/>
            <person name="Cui Y."/>
            <person name="Fang C."/>
            <person name="Song Y."/>
        </authorList>
    </citation>
    <scope>NUCLEOTIDE SEQUENCE [LARGE SCALE GENOMIC DNA]</scope>
    <source>
        <strain evidence="2 3">A-3-E</strain>
    </source>
</reference>
<keyword evidence="1" id="KW-0663">Pyridoxal phosphate</keyword>
<evidence type="ECO:0000256" key="1">
    <source>
        <dbReference type="RuleBase" id="RU004508"/>
    </source>
</evidence>
<organism evidence="2 3">
    <name type="scientific">Paramesorhizobium deserti</name>
    <dbReference type="NCBI Taxonomy" id="1494590"/>
    <lineage>
        <taxon>Bacteria</taxon>
        <taxon>Pseudomonadati</taxon>
        <taxon>Pseudomonadota</taxon>
        <taxon>Alphaproteobacteria</taxon>
        <taxon>Hyphomicrobiales</taxon>
        <taxon>Phyllobacteriaceae</taxon>
        <taxon>Paramesorhizobium</taxon>
    </lineage>
</organism>
<evidence type="ECO:0000313" key="2">
    <source>
        <dbReference type="EMBL" id="KXF75004.1"/>
    </source>
</evidence>
<dbReference type="Gene3D" id="3.40.640.10">
    <property type="entry name" value="Type I PLP-dependent aspartate aminotransferase-like (Major domain)"/>
    <property type="match status" value="1"/>
</dbReference>